<name>T1KE22_TETUR</name>
<accession>T1KE22</accession>
<organism evidence="1 2">
    <name type="scientific">Tetranychus urticae</name>
    <name type="common">Two-spotted spider mite</name>
    <dbReference type="NCBI Taxonomy" id="32264"/>
    <lineage>
        <taxon>Eukaryota</taxon>
        <taxon>Metazoa</taxon>
        <taxon>Ecdysozoa</taxon>
        <taxon>Arthropoda</taxon>
        <taxon>Chelicerata</taxon>
        <taxon>Arachnida</taxon>
        <taxon>Acari</taxon>
        <taxon>Acariformes</taxon>
        <taxon>Trombidiformes</taxon>
        <taxon>Prostigmata</taxon>
        <taxon>Eleutherengona</taxon>
        <taxon>Raphignathae</taxon>
        <taxon>Tetranychoidea</taxon>
        <taxon>Tetranychidae</taxon>
        <taxon>Tetranychus</taxon>
    </lineage>
</organism>
<protein>
    <submittedName>
        <fullName evidence="1">Uncharacterized protein</fullName>
    </submittedName>
</protein>
<dbReference type="AlphaFoldDB" id="T1KE22"/>
<proteinExistence type="predicted"/>
<dbReference type="HOGENOM" id="CLU_2761042_0_0_1"/>
<dbReference type="EnsemblMetazoa" id="tetur09g05030.1">
    <property type="protein sequence ID" value="tetur09g05030.1"/>
    <property type="gene ID" value="tetur09g05030"/>
</dbReference>
<dbReference type="Proteomes" id="UP000015104">
    <property type="component" value="Unassembled WGS sequence"/>
</dbReference>
<dbReference type="EMBL" id="CAEY01002033">
    <property type="status" value="NOT_ANNOTATED_CDS"/>
    <property type="molecule type" value="Genomic_DNA"/>
</dbReference>
<reference evidence="1" key="2">
    <citation type="submission" date="2015-06" db="UniProtKB">
        <authorList>
            <consortium name="EnsemblMetazoa"/>
        </authorList>
    </citation>
    <scope>IDENTIFICATION</scope>
</reference>
<keyword evidence="2" id="KW-1185">Reference proteome</keyword>
<evidence type="ECO:0000313" key="2">
    <source>
        <dbReference type="Proteomes" id="UP000015104"/>
    </source>
</evidence>
<reference evidence="2" key="1">
    <citation type="submission" date="2011-08" db="EMBL/GenBank/DDBJ databases">
        <authorList>
            <person name="Rombauts S."/>
        </authorList>
    </citation>
    <scope>NUCLEOTIDE SEQUENCE</scope>
    <source>
        <strain evidence="2">London</strain>
    </source>
</reference>
<evidence type="ECO:0000313" key="1">
    <source>
        <dbReference type="EnsemblMetazoa" id="tetur09g05030.1"/>
    </source>
</evidence>
<sequence length="70" mass="7691">MSTIPRTNVATNYLLNDAHGDPVVNTNEMNLDWMGITRAATFKHAVIQSERPEVITLSMESKGCQQTAGN</sequence>